<dbReference type="Pfam" id="PF07727">
    <property type="entry name" value="RVT_2"/>
    <property type="match status" value="1"/>
</dbReference>
<name>A0AA39TGZ7_ACESA</name>
<sequence>MLKSIRKLLSITASLDLEIWQMDVKTTFLNGSLDESIYMMQPEGFIEKGQMEKVYKLQKSIYGLKQASRSWNIRFDQAVKGFGFIQNPDKPCVYKRIKGDKLVFLILYVDDILLIGNDDSKKGMLPFRHGIKLSKEQVPKNEHEEQFMSRVPYASAVGSLMYAMLCTRPDICFTVGIVSRFQSKTGPDH</sequence>
<accession>A0AA39TGZ7</accession>
<evidence type="ECO:0000313" key="3">
    <source>
        <dbReference type="Proteomes" id="UP001168877"/>
    </source>
</evidence>
<comment type="caution">
    <text evidence="2">The sequence shown here is derived from an EMBL/GenBank/DDBJ whole genome shotgun (WGS) entry which is preliminary data.</text>
</comment>
<dbReference type="AlphaFoldDB" id="A0AA39TGZ7"/>
<protein>
    <recommendedName>
        <fullName evidence="1">Reverse transcriptase Ty1/copia-type domain-containing protein</fullName>
    </recommendedName>
</protein>
<evidence type="ECO:0000259" key="1">
    <source>
        <dbReference type="Pfam" id="PF07727"/>
    </source>
</evidence>
<proteinExistence type="predicted"/>
<dbReference type="InterPro" id="IPR013103">
    <property type="entry name" value="RVT_2"/>
</dbReference>
<reference evidence="2" key="2">
    <citation type="submission" date="2023-06" db="EMBL/GenBank/DDBJ databases">
        <authorList>
            <person name="Swenson N.G."/>
            <person name="Wegrzyn J.L."/>
            <person name="Mcevoy S.L."/>
        </authorList>
    </citation>
    <scope>NUCLEOTIDE SEQUENCE</scope>
    <source>
        <strain evidence="2">NS2018</strain>
        <tissue evidence="2">Leaf</tissue>
    </source>
</reference>
<dbReference type="Proteomes" id="UP001168877">
    <property type="component" value="Unassembled WGS sequence"/>
</dbReference>
<organism evidence="2 3">
    <name type="scientific">Acer saccharum</name>
    <name type="common">Sugar maple</name>
    <dbReference type="NCBI Taxonomy" id="4024"/>
    <lineage>
        <taxon>Eukaryota</taxon>
        <taxon>Viridiplantae</taxon>
        <taxon>Streptophyta</taxon>
        <taxon>Embryophyta</taxon>
        <taxon>Tracheophyta</taxon>
        <taxon>Spermatophyta</taxon>
        <taxon>Magnoliopsida</taxon>
        <taxon>eudicotyledons</taxon>
        <taxon>Gunneridae</taxon>
        <taxon>Pentapetalae</taxon>
        <taxon>rosids</taxon>
        <taxon>malvids</taxon>
        <taxon>Sapindales</taxon>
        <taxon>Sapindaceae</taxon>
        <taxon>Hippocastanoideae</taxon>
        <taxon>Acereae</taxon>
        <taxon>Acer</taxon>
    </lineage>
</organism>
<gene>
    <name evidence="2" type="ORF">LWI29_022493</name>
</gene>
<reference evidence="2" key="1">
    <citation type="journal article" date="2022" name="Plant J.">
        <title>Strategies of tolerance reflected in two North American maple genomes.</title>
        <authorList>
            <person name="McEvoy S.L."/>
            <person name="Sezen U.U."/>
            <person name="Trouern-Trend A."/>
            <person name="McMahon S.M."/>
            <person name="Schaberg P.G."/>
            <person name="Yang J."/>
            <person name="Wegrzyn J.L."/>
            <person name="Swenson N.G."/>
        </authorList>
    </citation>
    <scope>NUCLEOTIDE SEQUENCE</scope>
    <source>
        <strain evidence="2">NS2018</strain>
    </source>
</reference>
<dbReference type="InterPro" id="IPR043502">
    <property type="entry name" value="DNA/RNA_pol_sf"/>
</dbReference>
<dbReference type="EMBL" id="JAUESC010000002">
    <property type="protein sequence ID" value="KAK0605073.1"/>
    <property type="molecule type" value="Genomic_DNA"/>
</dbReference>
<feature type="domain" description="Reverse transcriptase Ty1/copia-type" evidence="1">
    <location>
        <begin position="2"/>
        <end position="119"/>
    </location>
</feature>
<keyword evidence="3" id="KW-1185">Reference proteome</keyword>
<evidence type="ECO:0000313" key="2">
    <source>
        <dbReference type="EMBL" id="KAK0605073.1"/>
    </source>
</evidence>
<dbReference type="SUPFAM" id="SSF56672">
    <property type="entry name" value="DNA/RNA polymerases"/>
    <property type="match status" value="1"/>
</dbReference>